<dbReference type="GO" id="GO:0000175">
    <property type="term" value="F:3'-5'-RNA exonuclease activity"/>
    <property type="evidence" value="ECO:0007669"/>
    <property type="project" value="TreeGrafter"/>
</dbReference>
<dbReference type="PANTHER" id="PTHR15092:SF22">
    <property type="entry name" value="POLY(A)-SPECIFIC RIBONUCLEASE PNLDC1"/>
    <property type="match status" value="1"/>
</dbReference>
<dbReference type="GO" id="GO:1990431">
    <property type="term" value="P:priRNA 3'-end processing"/>
    <property type="evidence" value="ECO:0007669"/>
    <property type="project" value="TreeGrafter"/>
</dbReference>
<dbReference type="Gene3D" id="3.30.420.10">
    <property type="entry name" value="Ribonuclease H-like superfamily/Ribonuclease H"/>
    <property type="match status" value="1"/>
</dbReference>
<gene>
    <name evidence="2" type="ORF">chiPu_0016425</name>
</gene>
<dbReference type="Pfam" id="PF04857">
    <property type="entry name" value="CAF1"/>
    <property type="match status" value="1"/>
</dbReference>
<dbReference type="GO" id="GO:0005783">
    <property type="term" value="C:endoplasmic reticulum"/>
    <property type="evidence" value="ECO:0007669"/>
    <property type="project" value="TreeGrafter"/>
</dbReference>
<dbReference type="Proteomes" id="UP000287033">
    <property type="component" value="Unassembled WGS sequence"/>
</dbReference>
<proteinExistence type="inferred from homology"/>
<dbReference type="PANTHER" id="PTHR15092">
    <property type="entry name" value="POLY A -SPECIFIC RIBONUCLEASE/TARGET OF EGR1, MEMBER 1"/>
    <property type="match status" value="1"/>
</dbReference>
<dbReference type="InterPro" id="IPR036397">
    <property type="entry name" value="RNaseH_sf"/>
</dbReference>
<evidence type="ECO:0000313" key="3">
    <source>
        <dbReference type="Proteomes" id="UP000287033"/>
    </source>
</evidence>
<feature type="non-terminal residue" evidence="2">
    <location>
        <position position="150"/>
    </location>
</feature>
<dbReference type="SUPFAM" id="SSF53098">
    <property type="entry name" value="Ribonuclease H-like"/>
    <property type="match status" value="1"/>
</dbReference>
<reference evidence="2 3" key="1">
    <citation type="journal article" date="2018" name="Nat. Ecol. Evol.">
        <title>Shark genomes provide insights into elasmobranch evolution and the origin of vertebrates.</title>
        <authorList>
            <person name="Hara Y"/>
            <person name="Yamaguchi K"/>
            <person name="Onimaru K"/>
            <person name="Kadota M"/>
            <person name="Koyanagi M"/>
            <person name="Keeley SD"/>
            <person name="Tatsumi K"/>
            <person name="Tanaka K"/>
            <person name="Motone F"/>
            <person name="Kageyama Y"/>
            <person name="Nozu R"/>
            <person name="Adachi N"/>
            <person name="Nishimura O"/>
            <person name="Nakagawa R"/>
            <person name="Tanegashima C"/>
            <person name="Kiyatake I"/>
            <person name="Matsumoto R"/>
            <person name="Murakumo K"/>
            <person name="Nishida K"/>
            <person name="Terakita A"/>
            <person name="Kuratani S"/>
            <person name="Sato K"/>
            <person name="Hyodo S Kuraku.S."/>
        </authorList>
    </citation>
    <scope>NUCLEOTIDE SEQUENCE [LARGE SCALE GENOMIC DNA]</scope>
</reference>
<comment type="caution">
    <text evidence="2">The sequence shown here is derived from an EMBL/GenBank/DDBJ whole genome shotgun (WGS) entry which is preliminary data.</text>
</comment>
<accession>A0A401T5K7</accession>
<dbReference type="STRING" id="137246.A0A401T5K7"/>
<dbReference type="InterPro" id="IPR006941">
    <property type="entry name" value="RNase_CAF1"/>
</dbReference>
<dbReference type="InterPro" id="IPR051181">
    <property type="entry name" value="CAF1_poly(A)_ribonucleases"/>
</dbReference>
<dbReference type="GO" id="GO:1990432">
    <property type="term" value="P:siRNA 3'-end processing"/>
    <property type="evidence" value="ECO:0007669"/>
    <property type="project" value="TreeGrafter"/>
</dbReference>
<sequence length="150" mass="16596">MCEVTAANFQSLYPQILEEIASCDFVAIDTELTGLHSFGSPTAQLSLFDNPQERYDKLRPSVTRFTVSQIGVENLCPIPGIIPITTCSCSSILKDLLKVMITDVSEWVVHAKEGDSLTLPSVPGLQIFEVQLVLRRALANIWTEVNDQNE</sequence>
<evidence type="ECO:0000313" key="2">
    <source>
        <dbReference type="EMBL" id="GCC37915.1"/>
    </source>
</evidence>
<dbReference type="GO" id="GO:0005634">
    <property type="term" value="C:nucleus"/>
    <property type="evidence" value="ECO:0007669"/>
    <property type="project" value="TreeGrafter"/>
</dbReference>
<dbReference type="InterPro" id="IPR012337">
    <property type="entry name" value="RNaseH-like_sf"/>
</dbReference>
<keyword evidence="3" id="KW-1185">Reference proteome</keyword>
<comment type="similarity">
    <text evidence="1">Belongs to the CAF1 family.</text>
</comment>
<evidence type="ECO:0000256" key="1">
    <source>
        <dbReference type="ARBA" id="ARBA00008372"/>
    </source>
</evidence>
<organism evidence="2 3">
    <name type="scientific">Chiloscyllium punctatum</name>
    <name type="common">Brownbanded bambooshark</name>
    <name type="synonym">Hemiscyllium punctatum</name>
    <dbReference type="NCBI Taxonomy" id="137246"/>
    <lineage>
        <taxon>Eukaryota</taxon>
        <taxon>Metazoa</taxon>
        <taxon>Chordata</taxon>
        <taxon>Craniata</taxon>
        <taxon>Vertebrata</taxon>
        <taxon>Chondrichthyes</taxon>
        <taxon>Elasmobranchii</taxon>
        <taxon>Galeomorphii</taxon>
        <taxon>Galeoidea</taxon>
        <taxon>Orectolobiformes</taxon>
        <taxon>Hemiscylliidae</taxon>
        <taxon>Chiloscyllium</taxon>
    </lineage>
</organism>
<dbReference type="GO" id="GO:0003723">
    <property type="term" value="F:RNA binding"/>
    <property type="evidence" value="ECO:0007669"/>
    <property type="project" value="TreeGrafter"/>
</dbReference>
<protein>
    <submittedName>
        <fullName evidence="2">Uncharacterized protein</fullName>
    </submittedName>
</protein>
<dbReference type="EMBL" id="BEZZ01001078">
    <property type="protein sequence ID" value="GCC37915.1"/>
    <property type="molecule type" value="Genomic_DNA"/>
</dbReference>
<name>A0A401T5K7_CHIPU</name>
<dbReference type="OrthoDB" id="414075at2759"/>
<dbReference type="GO" id="GO:0000289">
    <property type="term" value="P:nuclear-transcribed mRNA poly(A) tail shortening"/>
    <property type="evidence" value="ECO:0007669"/>
    <property type="project" value="TreeGrafter"/>
</dbReference>
<dbReference type="OMA" id="IKECAFI"/>
<dbReference type="AlphaFoldDB" id="A0A401T5K7"/>